<dbReference type="EMBL" id="SWFS01000420">
    <property type="protein sequence ID" value="KAA8905026.1"/>
    <property type="molecule type" value="Genomic_DNA"/>
</dbReference>
<evidence type="ECO:0000256" key="2">
    <source>
        <dbReference type="ARBA" id="ARBA00004123"/>
    </source>
</evidence>
<feature type="domain" description="Restriction of telomere capping protein 4 C-terminal" evidence="10">
    <location>
        <begin position="147"/>
        <end position="270"/>
    </location>
</feature>
<evidence type="ECO:0000256" key="5">
    <source>
        <dbReference type="ARBA" id="ARBA00015162"/>
    </source>
</evidence>
<accession>A0A642UT64</accession>
<feature type="compositionally biased region" description="Acidic residues" evidence="9">
    <location>
        <begin position="281"/>
        <end position="293"/>
    </location>
</feature>
<name>A0A642UT64_9ASCO</name>
<evidence type="ECO:0000259" key="10">
    <source>
        <dbReference type="SMART" id="SM01312"/>
    </source>
</evidence>
<keyword evidence="6" id="KW-0963">Cytoplasm</keyword>
<comment type="similarity">
    <text evidence="4">Belongs to the RTC4 family.</text>
</comment>
<evidence type="ECO:0000256" key="1">
    <source>
        <dbReference type="ARBA" id="ARBA00002738"/>
    </source>
</evidence>
<dbReference type="PANTHER" id="PTHR41391:SF1">
    <property type="entry name" value="RESTRICTION OF TELOMERE CAPPING PROTEIN 4"/>
    <property type="match status" value="1"/>
</dbReference>
<dbReference type="GO" id="GO:0005737">
    <property type="term" value="C:cytoplasm"/>
    <property type="evidence" value="ECO:0007669"/>
    <property type="project" value="UniProtKB-SubCell"/>
</dbReference>
<comment type="caution">
    <text evidence="11">The sequence shown here is derived from an EMBL/GenBank/DDBJ whole genome shotgun (WGS) entry which is preliminary data.</text>
</comment>
<protein>
    <recommendedName>
        <fullName evidence="5">Restriction of telomere capping protein 4</fullName>
    </recommendedName>
</protein>
<evidence type="ECO:0000256" key="6">
    <source>
        <dbReference type="ARBA" id="ARBA00022490"/>
    </source>
</evidence>
<dbReference type="Proteomes" id="UP000761534">
    <property type="component" value="Unassembled WGS sequence"/>
</dbReference>
<gene>
    <name evidence="11" type="ORF">TRICI_005354</name>
</gene>
<dbReference type="InterPro" id="IPR028094">
    <property type="entry name" value="RTC4_C"/>
</dbReference>
<dbReference type="GO" id="GO:0005634">
    <property type="term" value="C:nucleus"/>
    <property type="evidence" value="ECO:0007669"/>
    <property type="project" value="UniProtKB-SubCell"/>
</dbReference>
<feature type="region of interest" description="Disordered" evidence="9">
    <location>
        <begin position="272"/>
        <end position="325"/>
    </location>
</feature>
<keyword evidence="8" id="KW-0175">Coiled coil</keyword>
<dbReference type="OrthoDB" id="128308at2759"/>
<evidence type="ECO:0000256" key="4">
    <source>
        <dbReference type="ARBA" id="ARBA00009461"/>
    </source>
</evidence>
<feature type="region of interest" description="Disordered" evidence="9">
    <location>
        <begin position="1"/>
        <end position="38"/>
    </location>
</feature>
<evidence type="ECO:0000313" key="12">
    <source>
        <dbReference type="Proteomes" id="UP000761534"/>
    </source>
</evidence>
<comment type="function">
    <text evidence="1">May be involved in a process influencing telomere capping.</text>
</comment>
<dbReference type="InterPro" id="IPR039024">
    <property type="entry name" value="RTC4"/>
</dbReference>
<evidence type="ECO:0000256" key="3">
    <source>
        <dbReference type="ARBA" id="ARBA00004496"/>
    </source>
</evidence>
<organism evidence="11 12">
    <name type="scientific">Trichomonascus ciferrii</name>
    <dbReference type="NCBI Taxonomy" id="44093"/>
    <lineage>
        <taxon>Eukaryota</taxon>
        <taxon>Fungi</taxon>
        <taxon>Dikarya</taxon>
        <taxon>Ascomycota</taxon>
        <taxon>Saccharomycotina</taxon>
        <taxon>Dipodascomycetes</taxon>
        <taxon>Dipodascales</taxon>
        <taxon>Trichomonascaceae</taxon>
        <taxon>Trichomonascus</taxon>
        <taxon>Trichomonascus ciferrii complex</taxon>
    </lineage>
</organism>
<keyword evidence="12" id="KW-1185">Reference proteome</keyword>
<evidence type="ECO:0000313" key="11">
    <source>
        <dbReference type="EMBL" id="KAA8905026.1"/>
    </source>
</evidence>
<feature type="coiled-coil region" evidence="8">
    <location>
        <begin position="70"/>
        <end position="97"/>
    </location>
</feature>
<sequence length="325" mass="36919">MNGPSRPASKPVKTYGNKNKAGGHRAPKKDGTGEFESMTRDLIASKPDESQIEHTRKLNDLEKFSKHNLTEEQRKKATDFELRLKATEEKLGNIEDEEEPPQDVNEFAGLSHLELLEKGRSKGYPTEINRDRFEERVKAHLKTAESILTCEVESPFYAKAKKYAETSPKRNINRITLAFDKMTPPKGYFGYKGVEYASLVLQTNLQQKLLETQKTTPWMKKFIIAPIVFELAVIPEIFVRLIAEDQNVPYDRACEILQESTPYGERVFHAGDEIKPKDSSSDDDSLAPSDSEDDMKFTVINEKPPPSKKQKTKQSTNSIVHELSD</sequence>
<dbReference type="SMART" id="SM01312">
    <property type="entry name" value="RTC4"/>
    <property type="match status" value="1"/>
</dbReference>
<reference evidence="11" key="1">
    <citation type="journal article" date="2019" name="G3 (Bethesda)">
        <title>Genome Assemblies of Two Rare Opportunistic Yeast Pathogens: Diutina rugosa (syn. Candida rugosa) and Trichomonascus ciferrii (syn. Candida ciferrii).</title>
        <authorList>
            <person name="Mixao V."/>
            <person name="Saus E."/>
            <person name="Hansen A.P."/>
            <person name="Lass-Florl C."/>
            <person name="Gabaldon T."/>
        </authorList>
    </citation>
    <scope>NUCLEOTIDE SEQUENCE</scope>
    <source>
        <strain evidence="11">CBS 4856</strain>
    </source>
</reference>
<dbReference type="PANTHER" id="PTHR41391">
    <property type="entry name" value="RESTRICTION OF TELOMERE CAPPING PROTEIN 4"/>
    <property type="match status" value="1"/>
</dbReference>
<evidence type="ECO:0000256" key="7">
    <source>
        <dbReference type="ARBA" id="ARBA00023242"/>
    </source>
</evidence>
<dbReference type="Pfam" id="PF14474">
    <property type="entry name" value="RTC4"/>
    <property type="match status" value="1"/>
</dbReference>
<keyword evidence="7" id="KW-0539">Nucleus</keyword>
<evidence type="ECO:0000256" key="8">
    <source>
        <dbReference type="SAM" id="Coils"/>
    </source>
</evidence>
<evidence type="ECO:0000256" key="9">
    <source>
        <dbReference type="SAM" id="MobiDB-lite"/>
    </source>
</evidence>
<comment type="subcellular location">
    <subcellularLocation>
        <location evidence="3">Cytoplasm</location>
    </subcellularLocation>
    <subcellularLocation>
        <location evidence="2">Nucleus</location>
    </subcellularLocation>
</comment>
<proteinExistence type="inferred from homology"/>
<dbReference type="VEuPathDB" id="FungiDB:TRICI_005354"/>
<dbReference type="AlphaFoldDB" id="A0A642UT64"/>